<proteinExistence type="inferred from homology"/>
<evidence type="ECO:0000256" key="4">
    <source>
        <dbReference type="ARBA" id="ARBA00012570"/>
    </source>
</evidence>
<dbReference type="GO" id="GO:0008903">
    <property type="term" value="F:hydroxypyruvate isomerase activity"/>
    <property type="evidence" value="ECO:0007669"/>
    <property type="project" value="UniProtKB-EC"/>
</dbReference>
<protein>
    <recommendedName>
        <fullName evidence="5 7">Putative hydroxypyruvate isomerase</fullName>
        <ecNumber evidence="4 7">5.3.1.22</ecNumber>
    </recommendedName>
</protein>
<dbReference type="Proteomes" id="UP000749559">
    <property type="component" value="Unassembled WGS sequence"/>
</dbReference>
<evidence type="ECO:0000256" key="1">
    <source>
        <dbReference type="ARBA" id="ARBA00000476"/>
    </source>
</evidence>
<dbReference type="PIRSF" id="PIRSF006241">
    <property type="entry name" value="HyI"/>
    <property type="match status" value="1"/>
</dbReference>
<dbReference type="Gene3D" id="3.20.20.150">
    <property type="entry name" value="Divalent-metal-dependent TIM barrel enzymes"/>
    <property type="match status" value="1"/>
</dbReference>
<evidence type="ECO:0000256" key="6">
    <source>
        <dbReference type="ARBA" id="ARBA00023235"/>
    </source>
</evidence>
<gene>
    <name evidence="8" type="ORF">OFUS_LOCUS1609</name>
</gene>
<evidence type="ECO:0000313" key="9">
    <source>
        <dbReference type="Proteomes" id="UP000749559"/>
    </source>
</evidence>
<dbReference type="Pfam" id="PF01261">
    <property type="entry name" value="AP_endonuc_2"/>
    <property type="match status" value="1"/>
</dbReference>
<dbReference type="EMBL" id="CAIIXF020000001">
    <property type="protein sequence ID" value="CAH1774089.1"/>
    <property type="molecule type" value="Genomic_DNA"/>
</dbReference>
<dbReference type="GO" id="GO:0046487">
    <property type="term" value="P:glyoxylate metabolic process"/>
    <property type="evidence" value="ECO:0007669"/>
    <property type="project" value="TreeGrafter"/>
</dbReference>
<keyword evidence="6 7" id="KW-0413">Isomerase</keyword>
<evidence type="ECO:0000256" key="5">
    <source>
        <dbReference type="ARBA" id="ARBA00017985"/>
    </source>
</evidence>
<dbReference type="PANTHER" id="PTHR43489:SF6">
    <property type="entry name" value="HYDROXYPYRUVATE ISOMERASE-RELATED"/>
    <property type="match status" value="1"/>
</dbReference>
<name>A0A8J1U6S4_OWEFU</name>
<dbReference type="OrthoDB" id="4214675at2759"/>
<dbReference type="InterPro" id="IPR013022">
    <property type="entry name" value="Xyl_isomerase-like_TIM-brl"/>
</dbReference>
<sequence>MTTLLVCKIGKHLILNKLKLSFSSYTTVKMPLKFAANVSMLFQENGTLDKRYKVAENAGFKYVECTFPYDIPIETLQSAKESANVEQVLVNGWPGDMTKGDVGISALPDRIEEFREKLETSIKYANALNCKRMHIMAARVTDKFTTKQMEAVYIENLKYAADRLQKEGILALIEAVNSRISVPGYLMDHPQKAVEIIEKVNHPNLKMQLDLFHVQIMDGNLTGNIKKYLPYTGHIQIAQVPKRGEPDTEGEINYPYVFKVLEESGYDGYIGLEYIPAGKTLDGLKWMKIMGF</sequence>
<dbReference type="FunFam" id="3.20.20.150:FF:000007">
    <property type="entry name" value="Hydroxypyruvate isomerase"/>
    <property type="match status" value="1"/>
</dbReference>
<organism evidence="8 9">
    <name type="scientific">Owenia fusiformis</name>
    <name type="common">Polychaete worm</name>
    <dbReference type="NCBI Taxonomy" id="6347"/>
    <lineage>
        <taxon>Eukaryota</taxon>
        <taxon>Metazoa</taxon>
        <taxon>Spiralia</taxon>
        <taxon>Lophotrochozoa</taxon>
        <taxon>Annelida</taxon>
        <taxon>Polychaeta</taxon>
        <taxon>Sedentaria</taxon>
        <taxon>Canalipalpata</taxon>
        <taxon>Sabellida</taxon>
        <taxon>Oweniida</taxon>
        <taxon>Oweniidae</taxon>
        <taxon>Owenia</taxon>
    </lineage>
</organism>
<dbReference type="EC" id="5.3.1.22" evidence="4 7"/>
<comment type="caution">
    <text evidence="8">The sequence shown here is derived from an EMBL/GenBank/DDBJ whole genome shotgun (WGS) entry which is preliminary data.</text>
</comment>
<dbReference type="PANTHER" id="PTHR43489">
    <property type="entry name" value="ISOMERASE"/>
    <property type="match status" value="1"/>
</dbReference>
<comment type="similarity">
    <text evidence="3 7">Belongs to the hyi family.</text>
</comment>
<evidence type="ECO:0000256" key="7">
    <source>
        <dbReference type="PIRNR" id="PIRNR006241"/>
    </source>
</evidence>
<evidence type="ECO:0000256" key="2">
    <source>
        <dbReference type="ARBA" id="ARBA00002968"/>
    </source>
</evidence>
<evidence type="ECO:0000256" key="3">
    <source>
        <dbReference type="ARBA" id="ARBA00005962"/>
    </source>
</evidence>
<comment type="catalytic activity">
    <reaction evidence="1 7">
        <text>3-hydroxypyruvate = 2-hydroxy-3-oxopropanoate</text>
        <dbReference type="Rhea" id="RHEA:11952"/>
        <dbReference type="ChEBI" id="CHEBI:17180"/>
        <dbReference type="ChEBI" id="CHEBI:57978"/>
        <dbReference type="EC" id="5.3.1.22"/>
    </reaction>
</comment>
<dbReference type="InterPro" id="IPR050417">
    <property type="entry name" value="Sugar_Epim/Isomerase"/>
</dbReference>
<comment type="function">
    <text evidence="2 7">Catalyzes the reversible isomerization between hydroxypyruvate and 2-hydroxy-3-oxopropanoate (also termed tartronate semialdehyde).</text>
</comment>
<dbReference type="InterPro" id="IPR036237">
    <property type="entry name" value="Xyl_isomerase-like_sf"/>
</dbReference>
<keyword evidence="9" id="KW-1185">Reference proteome</keyword>
<accession>A0A8J1U6S4</accession>
<reference evidence="8" key="1">
    <citation type="submission" date="2022-03" db="EMBL/GenBank/DDBJ databases">
        <authorList>
            <person name="Martin C."/>
        </authorList>
    </citation>
    <scope>NUCLEOTIDE SEQUENCE</scope>
</reference>
<dbReference type="SUPFAM" id="SSF51658">
    <property type="entry name" value="Xylose isomerase-like"/>
    <property type="match status" value="1"/>
</dbReference>
<dbReference type="AlphaFoldDB" id="A0A8J1U6S4"/>
<evidence type="ECO:0000313" key="8">
    <source>
        <dbReference type="EMBL" id="CAH1774089.1"/>
    </source>
</evidence>
<dbReference type="InterPro" id="IPR026040">
    <property type="entry name" value="HyI-like"/>
</dbReference>